<dbReference type="AlphaFoldDB" id="A0A4Q4TXV1"/>
<evidence type="ECO:0000259" key="2">
    <source>
        <dbReference type="Pfam" id="PF00583"/>
    </source>
</evidence>
<feature type="region of interest" description="Disordered" evidence="1">
    <location>
        <begin position="105"/>
        <end position="129"/>
    </location>
</feature>
<dbReference type="EMBL" id="QJNU01000018">
    <property type="protein sequence ID" value="RYP10460.1"/>
    <property type="molecule type" value="Genomic_DNA"/>
</dbReference>
<name>A0A4Q4TXV1_9PEZI</name>
<evidence type="ECO:0000313" key="3">
    <source>
        <dbReference type="EMBL" id="RYP10460.1"/>
    </source>
</evidence>
<gene>
    <name evidence="3" type="ORF">DL764_000643</name>
</gene>
<dbReference type="InterPro" id="IPR016181">
    <property type="entry name" value="Acyl_CoA_acyltransferase"/>
</dbReference>
<comment type="caution">
    <text evidence="3">The sequence shown here is derived from an EMBL/GenBank/DDBJ whole genome shotgun (WGS) entry which is preliminary data.</text>
</comment>
<dbReference type="SUPFAM" id="SSF55729">
    <property type="entry name" value="Acyl-CoA N-acyltransferases (Nat)"/>
    <property type="match status" value="1"/>
</dbReference>
<organism evidence="3 4">
    <name type="scientific">Monosporascus ibericus</name>
    <dbReference type="NCBI Taxonomy" id="155417"/>
    <lineage>
        <taxon>Eukaryota</taxon>
        <taxon>Fungi</taxon>
        <taxon>Dikarya</taxon>
        <taxon>Ascomycota</taxon>
        <taxon>Pezizomycotina</taxon>
        <taxon>Sordariomycetes</taxon>
        <taxon>Xylariomycetidae</taxon>
        <taxon>Xylariales</taxon>
        <taxon>Xylariales incertae sedis</taxon>
        <taxon>Monosporascus</taxon>
    </lineage>
</organism>
<dbReference type="Proteomes" id="UP000293360">
    <property type="component" value="Unassembled WGS sequence"/>
</dbReference>
<feature type="domain" description="N-acetyltransferase" evidence="2">
    <location>
        <begin position="168"/>
        <end position="223"/>
    </location>
</feature>
<dbReference type="Gene3D" id="3.40.630.30">
    <property type="match status" value="1"/>
</dbReference>
<reference evidence="3 4" key="1">
    <citation type="submission" date="2018-06" db="EMBL/GenBank/DDBJ databases">
        <title>Complete Genomes of Monosporascus.</title>
        <authorList>
            <person name="Robinson A.J."/>
            <person name="Natvig D.O."/>
        </authorList>
    </citation>
    <scope>NUCLEOTIDE SEQUENCE [LARGE SCALE GENOMIC DNA]</scope>
    <source>
        <strain evidence="3 4">CBS 110550</strain>
    </source>
</reference>
<protein>
    <recommendedName>
        <fullName evidence="2">N-acetyltransferase domain-containing protein</fullName>
    </recommendedName>
</protein>
<dbReference type="GO" id="GO:0016747">
    <property type="term" value="F:acyltransferase activity, transferring groups other than amino-acyl groups"/>
    <property type="evidence" value="ECO:0007669"/>
    <property type="project" value="InterPro"/>
</dbReference>
<sequence length="249" mass="28362">MAKTSSSSAAAGNPEVIYSFATRGDVFELSTTQLAATWDTDYNKSFYYDDIDLEDEEVKKEARRILRHDIEALFHKGDRSRILKAVHQDEIIGLVMVEEMSKKGIEDTEPKAAAPERRKSKPTPEKSDEKYDLYGERFDEWAHDLSVIWGDWNITLDAFKPHRYRTANGYTTDVSGLGVKPEWQKQNVGAALFAKVKYYAEDYHMGLLFLVDKNEKQFYKRCGATFADEEVKGKKTTYLVSWTPAGGSA</sequence>
<evidence type="ECO:0000256" key="1">
    <source>
        <dbReference type="SAM" id="MobiDB-lite"/>
    </source>
</evidence>
<proteinExistence type="predicted"/>
<dbReference type="OrthoDB" id="4701755at2759"/>
<evidence type="ECO:0000313" key="4">
    <source>
        <dbReference type="Proteomes" id="UP000293360"/>
    </source>
</evidence>
<accession>A0A4Q4TXV1</accession>
<dbReference type="Pfam" id="PF00583">
    <property type="entry name" value="Acetyltransf_1"/>
    <property type="match status" value="1"/>
</dbReference>
<keyword evidence="4" id="KW-1185">Reference proteome</keyword>
<dbReference type="InterPro" id="IPR000182">
    <property type="entry name" value="GNAT_dom"/>
</dbReference>